<evidence type="ECO:0000259" key="3">
    <source>
        <dbReference type="Pfam" id="PF00156"/>
    </source>
</evidence>
<sequence length="178" mass="18923">MSIERTATGTTVDEAPAREVLGWLEFGDASRSLAHSVAESGYAPEIVVAIARGGLLLAGSLAYALGVKSCGSLNVEFYTGVDERLDQPEILPPLLDGASLGGKRVLLVDDVSDSGRTLALAVDLLRGLGAEVRSVTLYTKPRTVLAPDYCWRATDQWIVFPWSALPPVTEDPTAAPDR</sequence>
<evidence type="ECO:0000256" key="1">
    <source>
        <dbReference type="ARBA" id="ARBA00022676"/>
    </source>
</evidence>
<dbReference type="Pfam" id="PF00156">
    <property type="entry name" value="Pribosyltran"/>
    <property type="match status" value="1"/>
</dbReference>
<reference evidence="5" key="1">
    <citation type="journal article" date="2019" name="Int. J. Syst. Evol. Microbiol.">
        <title>The Global Catalogue of Microorganisms (GCM) 10K type strain sequencing project: providing services to taxonomists for standard genome sequencing and annotation.</title>
        <authorList>
            <consortium name="The Broad Institute Genomics Platform"/>
            <consortium name="The Broad Institute Genome Sequencing Center for Infectious Disease"/>
            <person name="Wu L."/>
            <person name="Ma J."/>
        </authorList>
    </citation>
    <scope>NUCLEOTIDE SEQUENCE [LARGE SCALE GENOMIC DNA]</scope>
    <source>
        <strain evidence="5">NBRC 108725</strain>
    </source>
</reference>
<keyword evidence="5" id="KW-1185">Reference proteome</keyword>
<dbReference type="Gene3D" id="3.40.50.2020">
    <property type="match status" value="1"/>
</dbReference>
<feature type="domain" description="Phosphoribosyltransferase" evidence="3">
    <location>
        <begin position="22"/>
        <end position="163"/>
    </location>
</feature>
<dbReference type="SUPFAM" id="SSF53271">
    <property type="entry name" value="PRTase-like"/>
    <property type="match status" value="1"/>
</dbReference>
<keyword evidence="1 4" id="KW-0328">Glycosyltransferase</keyword>
<accession>A0ABN6XKT2</accession>
<proteinExistence type="predicted"/>
<evidence type="ECO:0000313" key="4">
    <source>
        <dbReference type="EMBL" id="BDZ44265.1"/>
    </source>
</evidence>
<dbReference type="RefSeq" id="WP_286277734.1">
    <property type="nucleotide sequence ID" value="NZ_AP027731.1"/>
</dbReference>
<protein>
    <submittedName>
        <fullName evidence="4">Phosphoribosyltransferase</fullName>
    </submittedName>
</protein>
<dbReference type="PANTHER" id="PTHR43363:SF1">
    <property type="entry name" value="HYPOXANTHINE-GUANINE PHOSPHORIBOSYLTRANSFERASE"/>
    <property type="match status" value="1"/>
</dbReference>
<dbReference type="EMBL" id="AP027731">
    <property type="protein sequence ID" value="BDZ44265.1"/>
    <property type="molecule type" value="Genomic_DNA"/>
</dbReference>
<organism evidence="4 5">
    <name type="scientific">Naasia aerilata</name>
    <dbReference type="NCBI Taxonomy" id="1162966"/>
    <lineage>
        <taxon>Bacteria</taxon>
        <taxon>Bacillati</taxon>
        <taxon>Actinomycetota</taxon>
        <taxon>Actinomycetes</taxon>
        <taxon>Micrococcales</taxon>
        <taxon>Microbacteriaceae</taxon>
        <taxon>Naasia</taxon>
    </lineage>
</organism>
<dbReference type="Proteomes" id="UP001321498">
    <property type="component" value="Chromosome"/>
</dbReference>
<keyword evidence="2" id="KW-0808">Transferase</keyword>
<name>A0ABN6XKT2_9MICO</name>
<dbReference type="GO" id="GO:0016757">
    <property type="term" value="F:glycosyltransferase activity"/>
    <property type="evidence" value="ECO:0007669"/>
    <property type="project" value="UniProtKB-KW"/>
</dbReference>
<dbReference type="PANTHER" id="PTHR43363">
    <property type="entry name" value="HYPOXANTHINE PHOSPHORIBOSYLTRANSFERASE"/>
    <property type="match status" value="1"/>
</dbReference>
<dbReference type="InterPro" id="IPR029057">
    <property type="entry name" value="PRTase-like"/>
</dbReference>
<evidence type="ECO:0000313" key="5">
    <source>
        <dbReference type="Proteomes" id="UP001321498"/>
    </source>
</evidence>
<dbReference type="CDD" id="cd06223">
    <property type="entry name" value="PRTases_typeI"/>
    <property type="match status" value="1"/>
</dbReference>
<dbReference type="InterPro" id="IPR000836">
    <property type="entry name" value="PRTase_dom"/>
</dbReference>
<evidence type="ECO:0000256" key="2">
    <source>
        <dbReference type="ARBA" id="ARBA00022679"/>
    </source>
</evidence>
<gene>
    <name evidence="4" type="ORF">GCM10025866_01740</name>
</gene>